<dbReference type="PANTHER" id="PTHR48434:SF1">
    <property type="entry name" value="(RAPE) HYPOTHETICAL PROTEIN"/>
    <property type="match status" value="1"/>
</dbReference>
<evidence type="ECO:0000313" key="3">
    <source>
        <dbReference type="Proteomes" id="UP000824120"/>
    </source>
</evidence>
<dbReference type="Proteomes" id="UP000824120">
    <property type="component" value="Chromosome 7"/>
</dbReference>
<sequence length="532" mass="62334">MVMDIVNNYMIEQVLYERFYCYEVYNLLIKTKCYVCRMDPPWITKARGKGSYTRGRGRTFSSRTSGSSYGSSSSSPIIQRGGMSLYNLSSRMQEKASSIHLEDISKIAKEDVNDIKTYEKVEKKEVIFLIENSDIQRREEPWKIFQRYLVNGLYFPVNIKTIYDYGWFDKISNKQLIKTTEQFLALNSSEQTIRLLNKRDIDLYRSQYKFLRIGMIQIAFKPLTLKGMDPPWITKARGKGSYTRGRERTSSSKTSGSSYGSSSSSPIIQRGGISLYNLSSRTQEKASLIHLKDIPESDPLHAQLQKILTQSKVEKREVIFLIENSDIQGREETWKIFQRYLVNGLYFPGESYKTRKYYETLLISTGVEFQHFSGYNTSENVYNFSKMIIKYIIHIEDWGISSMTERQFSLNKVMVSFTYWDYVQAFNKVLCYNNERHKHTWFIKVCAKIFVNPIPNCFKTGGHNHESTIKILPEPFLKLYREYVKISPNLNKLYHQEHICYFQQIEQIYLNLLLSQTNSSKCLNRGNRLESN</sequence>
<feature type="region of interest" description="Disordered" evidence="1">
    <location>
        <begin position="47"/>
        <end position="76"/>
    </location>
</feature>
<comment type="caution">
    <text evidence="2">The sequence shown here is derived from an EMBL/GenBank/DDBJ whole genome shotgun (WGS) entry which is preliminary data.</text>
</comment>
<keyword evidence="3" id="KW-1185">Reference proteome</keyword>
<evidence type="ECO:0000256" key="1">
    <source>
        <dbReference type="SAM" id="MobiDB-lite"/>
    </source>
</evidence>
<protein>
    <submittedName>
        <fullName evidence="2">Uncharacterized protein</fullName>
    </submittedName>
</protein>
<feature type="compositionally biased region" description="Low complexity" evidence="1">
    <location>
        <begin position="251"/>
        <end position="266"/>
    </location>
</feature>
<feature type="region of interest" description="Disordered" evidence="1">
    <location>
        <begin position="236"/>
        <end position="266"/>
    </location>
</feature>
<name>A0A9J5YBK9_SOLCO</name>
<reference evidence="2 3" key="1">
    <citation type="submission" date="2020-09" db="EMBL/GenBank/DDBJ databases">
        <title>De no assembly of potato wild relative species, Solanum commersonii.</title>
        <authorList>
            <person name="Cho K."/>
        </authorList>
    </citation>
    <scope>NUCLEOTIDE SEQUENCE [LARGE SCALE GENOMIC DNA]</scope>
    <source>
        <strain evidence="2">LZ3.2</strain>
        <tissue evidence="2">Leaf</tissue>
    </source>
</reference>
<evidence type="ECO:0000313" key="2">
    <source>
        <dbReference type="EMBL" id="KAG5596350.1"/>
    </source>
</evidence>
<dbReference type="OrthoDB" id="1743486at2759"/>
<dbReference type="AlphaFoldDB" id="A0A9J5YBK9"/>
<dbReference type="PANTHER" id="PTHR48434">
    <property type="entry name" value="(RAPE) HYPOTHETICAL PROTEIN"/>
    <property type="match status" value="1"/>
</dbReference>
<organism evidence="2 3">
    <name type="scientific">Solanum commersonii</name>
    <name type="common">Commerson's wild potato</name>
    <name type="synonym">Commerson's nightshade</name>
    <dbReference type="NCBI Taxonomy" id="4109"/>
    <lineage>
        <taxon>Eukaryota</taxon>
        <taxon>Viridiplantae</taxon>
        <taxon>Streptophyta</taxon>
        <taxon>Embryophyta</taxon>
        <taxon>Tracheophyta</taxon>
        <taxon>Spermatophyta</taxon>
        <taxon>Magnoliopsida</taxon>
        <taxon>eudicotyledons</taxon>
        <taxon>Gunneridae</taxon>
        <taxon>Pentapetalae</taxon>
        <taxon>asterids</taxon>
        <taxon>lamiids</taxon>
        <taxon>Solanales</taxon>
        <taxon>Solanaceae</taxon>
        <taxon>Solanoideae</taxon>
        <taxon>Solaneae</taxon>
        <taxon>Solanum</taxon>
    </lineage>
</organism>
<proteinExistence type="predicted"/>
<feature type="compositionally biased region" description="Low complexity" evidence="1">
    <location>
        <begin position="50"/>
        <end position="75"/>
    </location>
</feature>
<accession>A0A9J5YBK9</accession>
<dbReference type="EMBL" id="JACXVP010000007">
    <property type="protein sequence ID" value="KAG5596350.1"/>
    <property type="molecule type" value="Genomic_DNA"/>
</dbReference>
<gene>
    <name evidence="2" type="ORF">H5410_037582</name>
</gene>